<keyword evidence="4" id="KW-1185">Reference proteome</keyword>
<feature type="transmembrane region" description="Helical" evidence="2">
    <location>
        <begin position="149"/>
        <end position="166"/>
    </location>
</feature>
<feature type="compositionally biased region" description="Polar residues" evidence="1">
    <location>
        <begin position="1"/>
        <end position="17"/>
    </location>
</feature>
<accession>A0A0D0H5L0</accession>
<proteinExistence type="predicted"/>
<dbReference type="AlphaFoldDB" id="A0A0D0H5L0"/>
<comment type="caution">
    <text evidence="3">The sequence shown here is derived from an EMBL/GenBank/DDBJ whole genome shotgun (WGS) entry which is preliminary data.</text>
</comment>
<dbReference type="EMBL" id="JXSQ01000011">
    <property type="protein sequence ID" value="KIP52425.1"/>
    <property type="molecule type" value="Genomic_DNA"/>
</dbReference>
<feature type="transmembrane region" description="Helical" evidence="2">
    <location>
        <begin position="73"/>
        <end position="93"/>
    </location>
</feature>
<sequence length="253" mass="27569">MTETSAVAGHTNDQATPATDHARGSRLLRAGALAWRPGALAFRIVSLVLIAMGIIRITGIFSANPGWASFSFYTVQSNVLCLVWMALLVVATLRDLRREGTSGYSTPSPRFSAAVMMAITVTMLVYLIVLVPATFVQDSDYVPFSLTDNLIHIITPCLLIVDWLLFVPKGRLRRLDPFLWAIIPLVYLVFAFTYGGLGGEFSPGQHYPYPFLDIDAHGVGGVAARVAGLAVALIAVGYVYFGLDRLFSRRSRA</sequence>
<evidence type="ECO:0008006" key="5">
    <source>
        <dbReference type="Google" id="ProtNLM"/>
    </source>
</evidence>
<gene>
    <name evidence="3" type="ORF">SD72_09365</name>
</gene>
<organism evidence="3 4">
    <name type="scientific">Leucobacter komagatae</name>
    <dbReference type="NCBI Taxonomy" id="55969"/>
    <lineage>
        <taxon>Bacteria</taxon>
        <taxon>Bacillati</taxon>
        <taxon>Actinomycetota</taxon>
        <taxon>Actinomycetes</taxon>
        <taxon>Micrococcales</taxon>
        <taxon>Microbacteriaceae</taxon>
        <taxon>Leucobacter</taxon>
    </lineage>
</organism>
<feature type="transmembrane region" description="Helical" evidence="2">
    <location>
        <begin position="178"/>
        <end position="197"/>
    </location>
</feature>
<evidence type="ECO:0000256" key="2">
    <source>
        <dbReference type="SAM" id="Phobius"/>
    </source>
</evidence>
<evidence type="ECO:0000256" key="1">
    <source>
        <dbReference type="SAM" id="MobiDB-lite"/>
    </source>
</evidence>
<dbReference type="InterPro" id="IPR049713">
    <property type="entry name" value="Pr6Pr-like"/>
</dbReference>
<dbReference type="RefSeq" id="WP_042544190.1">
    <property type="nucleotide sequence ID" value="NZ_JXSQ01000011.1"/>
</dbReference>
<evidence type="ECO:0000313" key="3">
    <source>
        <dbReference type="EMBL" id="KIP52425.1"/>
    </source>
</evidence>
<name>A0A0D0H5L0_9MICO</name>
<dbReference type="Proteomes" id="UP000032120">
    <property type="component" value="Unassembled WGS sequence"/>
</dbReference>
<feature type="region of interest" description="Disordered" evidence="1">
    <location>
        <begin position="1"/>
        <end position="22"/>
    </location>
</feature>
<keyword evidence="2" id="KW-0472">Membrane</keyword>
<feature type="transmembrane region" description="Helical" evidence="2">
    <location>
        <begin position="217"/>
        <end position="243"/>
    </location>
</feature>
<evidence type="ECO:0000313" key="4">
    <source>
        <dbReference type="Proteomes" id="UP000032120"/>
    </source>
</evidence>
<keyword evidence="2" id="KW-1133">Transmembrane helix</keyword>
<dbReference type="NCBIfam" id="NF038065">
    <property type="entry name" value="Pr6Pr"/>
    <property type="match status" value="1"/>
</dbReference>
<feature type="transmembrane region" description="Helical" evidence="2">
    <location>
        <begin position="114"/>
        <end position="137"/>
    </location>
</feature>
<reference evidence="3 4" key="1">
    <citation type="submission" date="2015-01" db="EMBL/GenBank/DDBJ databases">
        <title>Draft genome sequence of Leucobacter komagatae strain VKM ST2845.</title>
        <authorList>
            <person name="Karlyshev A.V."/>
            <person name="Kudryashova E.B."/>
        </authorList>
    </citation>
    <scope>NUCLEOTIDE SEQUENCE [LARGE SCALE GENOMIC DNA]</scope>
    <source>
        <strain evidence="3 4">VKM ST2845</strain>
    </source>
</reference>
<keyword evidence="2" id="KW-0812">Transmembrane</keyword>
<feature type="transmembrane region" description="Helical" evidence="2">
    <location>
        <begin position="40"/>
        <end position="61"/>
    </location>
</feature>
<dbReference type="OrthoDB" id="9809977at2"/>
<protein>
    <recommendedName>
        <fullName evidence="5">FAR-17a/AIG1-like protein</fullName>
    </recommendedName>
</protein>